<feature type="compositionally biased region" description="Low complexity" evidence="1">
    <location>
        <begin position="51"/>
        <end position="74"/>
    </location>
</feature>
<dbReference type="Proteomes" id="UP000703661">
    <property type="component" value="Unassembled WGS sequence"/>
</dbReference>
<reference evidence="2" key="1">
    <citation type="journal article" date="2020" name="Fungal Divers.">
        <title>Resolving the Mortierellaceae phylogeny through synthesis of multi-gene phylogenetics and phylogenomics.</title>
        <authorList>
            <person name="Vandepol N."/>
            <person name="Liber J."/>
            <person name="Desiro A."/>
            <person name="Na H."/>
            <person name="Kennedy M."/>
            <person name="Barry K."/>
            <person name="Grigoriev I.V."/>
            <person name="Miller A.N."/>
            <person name="O'Donnell K."/>
            <person name="Stajich J.E."/>
            <person name="Bonito G."/>
        </authorList>
    </citation>
    <scope>NUCLEOTIDE SEQUENCE</scope>
    <source>
        <strain evidence="2">NRRL 2769</strain>
    </source>
</reference>
<accession>A0A9P6SX90</accession>
<proteinExistence type="predicted"/>
<dbReference type="Gene3D" id="1.10.150.50">
    <property type="entry name" value="Transcription Factor, Ets-1"/>
    <property type="match status" value="1"/>
</dbReference>
<gene>
    <name evidence="2" type="ORF">BGZ80_002224</name>
</gene>
<evidence type="ECO:0000313" key="3">
    <source>
        <dbReference type="Proteomes" id="UP000703661"/>
    </source>
</evidence>
<sequence length="196" mass="21751">MASVESLRNGTGAAETAQETPQEDMASPIIPSDPESDSNEERRHTPSSLRTPPSVVQPTTTATTPGPASAPAQPSFDRHDRTPQRTLHVPAPLRRNNSNNSFMAFNEIPSLPTFLNNCNLSQYLQSFNDAGATDDSMPLIIEFDDDELKSIMDAIPMKPFHAVTFRKGIRDLRERSRMGSMHFDNSQNSFMQPEPH</sequence>
<dbReference type="EMBL" id="JAAAID010001542">
    <property type="protein sequence ID" value="KAG0009616.1"/>
    <property type="molecule type" value="Genomic_DNA"/>
</dbReference>
<evidence type="ECO:0008006" key="4">
    <source>
        <dbReference type="Google" id="ProtNLM"/>
    </source>
</evidence>
<comment type="caution">
    <text evidence="2">The sequence shown here is derived from an EMBL/GenBank/DDBJ whole genome shotgun (WGS) entry which is preliminary data.</text>
</comment>
<dbReference type="AlphaFoldDB" id="A0A9P6SX90"/>
<evidence type="ECO:0000313" key="2">
    <source>
        <dbReference type="EMBL" id="KAG0009616.1"/>
    </source>
</evidence>
<keyword evidence="3" id="KW-1185">Reference proteome</keyword>
<protein>
    <recommendedName>
        <fullName evidence="4">SAM domain-containing protein</fullName>
    </recommendedName>
</protein>
<feature type="non-terminal residue" evidence="2">
    <location>
        <position position="196"/>
    </location>
</feature>
<name>A0A9P6SX90_9FUNG</name>
<organism evidence="2 3">
    <name type="scientific">Entomortierella chlamydospora</name>
    <dbReference type="NCBI Taxonomy" id="101097"/>
    <lineage>
        <taxon>Eukaryota</taxon>
        <taxon>Fungi</taxon>
        <taxon>Fungi incertae sedis</taxon>
        <taxon>Mucoromycota</taxon>
        <taxon>Mortierellomycotina</taxon>
        <taxon>Mortierellomycetes</taxon>
        <taxon>Mortierellales</taxon>
        <taxon>Mortierellaceae</taxon>
        <taxon>Entomortierella</taxon>
    </lineage>
</organism>
<feature type="region of interest" description="Disordered" evidence="1">
    <location>
        <begin position="1"/>
        <end position="98"/>
    </location>
</feature>
<evidence type="ECO:0000256" key="1">
    <source>
        <dbReference type="SAM" id="MobiDB-lite"/>
    </source>
</evidence>
<dbReference type="InterPro" id="IPR013761">
    <property type="entry name" value="SAM/pointed_sf"/>
</dbReference>